<proteinExistence type="inferred from homology"/>
<feature type="domain" description="Cyclin C-terminal" evidence="7">
    <location>
        <begin position="185"/>
        <end position="305"/>
    </location>
</feature>
<evidence type="ECO:0000256" key="3">
    <source>
        <dbReference type="ARBA" id="ARBA00023127"/>
    </source>
</evidence>
<dbReference type="CDD" id="cd20543">
    <property type="entry name" value="CYCLIN_AtCycD-like_rpt1"/>
    <property type="match status" value="1"/>
</dbReference>
<evidence type="ECO:0000256" key="4">
    <source>
        <dbReference type="ARBA" id="ARBA00023306"/>
    </source>
</evidence>
<evidence type="ECO:0000256" key="1">
    <source>
        <dbReference type="ARBA" id="ARBA00009065"/>
    </source>
</evidence>
<dbReference type="CDD" id="cd20544">
    <property type="entry name" value="CYCLIN_AtCycD-like_rpt2"/>
    <property type="match status" value="1"/>
</dbReference>
<dbReference type="EMBL" id="AUSU01001088">
    <property type="protein sequence ID" value="EPS71859.1"/>
    <property type="molecule type" value="Genomic_DNA"/>
</dbReference>
<feature type="non-terminal residue" evidence="8">
    <location>
        <position position="312"/>
    </location>
</feature>
<dbReference type="InterPro" id="IPR004367">
    <property type="entry name" value="Cyclin_C-dom"/>
</dbReference>
<comment type="caution">
    <text evidence="8">The sequence shown here is derived from an EMBL/GenBank/DDBJ whole genome shotgun (WGS) entry which is preliminary data.</text>
</comment>
<dbReference type="AlphaFoldDB" id="S8CWY0"/>
<evidence type="ECO:0008006" key="10">
    <source>
        <dbReference type="Google" id="ProtNLM"/>
    </source>
</evidence>
<comment type="similarity">
    <text evidence="1">Belongs to the cyclin family. Cyclin D subfamily.</text>
</comment>
<gene>
    <name evidence="8" type="ORF">M569_02902</name>
</gene>
<evidence type="ECO:0000256" key="2">
    <source>
        <dbReference type="ARBA" id="ARBA00022618"/>
    </source>
</evidence>
<dbReference type="FunFam" id="1.10.472.10:FF:000060">
    <property type="entry name" value="D6-type cyclin"/>
    <property type="match status" value="1"/>
</dbReference>
<dbReference type="PANTHER" id="PTHR10177">
    <property type="entry name" value="CYCLINS"/>
    <property type="match status" value="1"/>
</dbReference>
<dbReference type="Gene3D" id="1.10.472.10">
    <property type="entry name" value="Cyclin-like"/>
    <property type="match status" value="2"/>
</dbReference>
<evidence type="ECO:0000313" key="9">
    <source>
        <dbReference type="Proteomes" id="UP000015453"/>
    </source>
</evidence>
<organism evidence="8 9">
    <name type="scientific">Genlisea aurea</name>
    <dbReference type="NCBI Taxonomy" id="192259"/>
    <lineage>
        <taxon>Eukaryota</taxon>
        <taxon>Viridiplantae</taxon>
        <taxon>Streptophyta</taxon>
        <taxon>Embryophyta</taxon>
        <taxon>Tracheophyta</taxon>
        <taxon>Spermatophyta</taxon>
        <taxon>Magnoliopsida</taxon>
        <taxon>eudicotyledons</taxon>
        <taxon>Gunneridae</taxon>
        <taxon>Pentapetalae</taxon>
        <taxon>asterids</taxon>
        <taxon>lamiids</taxon>
        <taxon>Lamiales</taxon>
        <taxon>Lentibulariaceae</taxon>
        <taxon>Genlisea</taxon>
    </lineage>
</organism>
<accession>S8CWY0</accession>
<dbReference type="GO" id="GO:0051301">
    <property type="term" value="P:cell division"/>
    <property type="evidence" value="ECO:0007669"/>
    <property type="project" value="UniProtKB-KW"/>
</dbReference>
<keyword evidence="4" id="KW-0131">Cell cycle</keyword>
<keyword evidence="9" id="KW-1185">Reference proteome</keyword>
<dbReference type="Pfam" id="PF02984">
    <property type="entry name" value="Cyclin_C"/>
    <property type="match status" value="1"/>
</dbReference>
<dbReference type="InterPro" id="IPR036915">
    <property type="entry name" value="Cyclin-like_sf"/>
</dbReference>
<dbReference type="Proteomes" id="UP000015453">
    <property type="component" value="Unassembled WGS sequence"/>
</dbReference>
<dbReference type="SMART" id="SM01332">
    <property type="entry name" value="Cyclin_C"/>
    <property type="match status" value="1"/>
</dbReference>
<keyword evidence="2" id="KW-0132">Cell division</keyword>
<reference evidence="8 9" key="1">
    <citation type="journal article" date="2013" name="BMC Genomics">
        <title>The miniature genome of a carnivorous plant Genlisea aurea contains a low number of genes and short non-coding sequences.</title>
        <authorList>
            <person name="Leushkin E.V."/>
            <person name="Sutormin R.A."/>
            <person name="Nabieva E.R."/>
            <person name="Penin A.A."/>
            <person name="Kondrashov A.S."/>
            <person name="Logacheva M.D."/>
        </authorList>
    </citation>
    <scope>NUCLEOTIDE SEQUENCE [LARGE SCALE GENOMIC DNA]</scope>
</reference>
<dbReference type="InterPro" id="IPR013763">
    <property type="entry name" value="Cyclin-like_dom"/>
</dbReference>
<evidence type="ECO:0000256" key="5">
    <source>
        <dbReference type="RuleBase" id="RU000383"/>
    </source>
</evidence>
<dbReference type="SUPFAM" id="SSF47954">
    <property type="entry name" value="Cyclin-like"/>
    <property type="match status" value="2"/>
</dbReference>
<dbReference type="InterPro" id="IPR006671">
    <property type="entry name" value="Cyclin_N"/>
</dbReference>
<name>S8CWY0_9LAMI</name>
<feature type="domain" description="Cyclin-like" evidence="6">
    <location>
        <begin position="88"/>
        <end position="176"/>
    </location>
</feature>
<dbReference type="InterPro" id="IPR039361">
    <property type="entry name" value="Cyclin"/>
</dbReference>
<dbReference type="SMART" id="SM00385">
    <property type="entry name" value="CYCLIN"/>
    <property type="match status" value="1"/>
</dbReference>
<dbReference type="OrthoDB" id="5590282at2759"/>
<keyword evidence="3 5" id="KW-0195">Cyclin</keyword>
<evidence type="ECO:0000259" key="7">
    <source>
        <dbReference type="SMART" id="SM01332"/>
    </source>
</evidence>
<sequence length="312" mass="35227">MASHFPKPESFPNNLLHFDALYCEEEGFDQEFSSGFTTKDEIHSRHDLIWDDEEISTLLSREKEQCRVSYSAAILDASLKTARNEAIKWMLKVISRYGFAPTTAFLAADYYSNFITSLSFQRDKPWMSHLAAVACLSIASKLEETHVPLLSDLQVDESMFVFESKTIQRMELLVLSTHKWKMNHVTPISFFDHFSRRFSLHCEFSKSCEAILLPVISDIRFVEFPPSVIAAAAMKYVLRKLNPNNAENSENEIATVLGLNKECVDGCHKLIAEAVGGNEQLVGSKKRSFPSSPSGVIDAYFSSDNSNDSWVV</sequence>
<protein>
    <recommendedName>
        <fullName evidence="10">Cyclin N-terminal domain-containing protein</fullName>
    </recommendedName>
</protein>
<evidence type="ECO:0000313" key="8">
    <source>
        <dbReference type="EMBL" id="EPS71859.1"/>
    </source>
</evidence>
<evidence type="ECO:0000259" key="6">
    <source>
        <dbReference type="SMART" id="SM00385"/>
    </source>
</evidence>
<dbReference type="Pfam" id="PF00134">
    <property type="entry name" value="Cyclin_N"/>
    <property type="match status" value="1"/>
</dbReference>